<feature type="compositionally biased region" description="Low complexity" evidence="1">
    <location>
        <begin position="95"/>
        <end position="119"/>
    </location>
</feature>
<feature type="compositionally biased region" description="Low complexity" evidence="1">
    <location>
        <begin position="596"/>
        <end position="612"/>
    </location>
</feature>
<feature type="compositionally biased region" description="Pro residues" evidence="1">
    <location>
        <begin position="179"/>
        <end position="194"/>
    </location>
</feature>
<gene>
    <name evidence="2" type="ORF">GSI_07062</name>
</gene>
<dbReference type="EMBL" id="AYKW01000013">
    <property type="protein sequence ID" value="PIL30893.1"/>
    <property type="molecule type" value="Genomic_DNA"/>
</dbReference>
<feature type="region of interest" description="Disordered" evidence="1">
    <location>
        <begin position="780"/>
        <end position="827"/>
    </location>
</feature>
<feature type="compositionally biased region" description="Basic and acidic residues" evidence="1">
    <location>
        <begin position="163"/>
        <end position="176"/>
    </location>
</feature>
<dbReference type="Proteomes" id="UP000230002">
    <property type="component" value="Unassembled WGS sequence"/>
</dbReference>
<feature type="compositionally biased region" description="Low complexity" evidence="1">
    <location>
        <begin position="515"/>
        <end position="524"/>
    </location>
</feature>
<protein>
    <submittedName>
        <fullName evidence="2">Uncharacterized protein</fullName>
    </submittedName>
</protein>
<proteinExistence type="predicted"/>
<sequence length="874" mass="94525">MEHEIEEAQRQIRRSAAIIQDAFEGLTTLQRLHNRVSEASPSARAPTDTSSAISSVTQPTQDRVGSPAMPPNSMDPGHDVIVISAENSTLPPPSSTSTSIPTSQTQSRTSPSSAATSPSPRGPRPADPALAVLGTELRTMTQSFRERVGEFDELRRAIAQYAQERHSRGVTAERTRSRSPPPNTDPYNPAPFQPLYPDTSSSFPEVVPTGPAQAASGMGVPRRFDGRIRPIRGELRAFDRSSSLLRPRDGNESETSLGILVAARTAASSNNNSVADTPTITPASISASARSTGDRPRPVAFPVPFSVNDLYENQGARPASRVLPSNITARITRLAQEIQQEGARITQQAESLRSWINDRNARLDALRPSASVSAAAQAPRPITTRRVDSNPTIVHGEEYGPAPTIPAVTAPPRFSARVTDPPLVAPSQIPRASEPDPVGRPRRAPEGAVRARYLRQSVPTTWSATSSSASVANLREDPSAAMVWSTRRERATDGPLSPPSRTIGPTGNRGGLRDAGTSTSMSMSASPGTIFDDFEIESYSPADVHARAAAAIARMRTQRRVIDAADDDEDFTDSRSYRVRRRFNADGDEEIIRVSLGPDISSSPGSGSGLSLNRRRAPLDLDDDSGEEDSWMEAISRLDTMSRRSAARPAEEWQPPRMVRSGTQMGTTAPSPAAFSVYPNSLAGRRSTRGWPRLSYGDEDALFAENEAQYERDLSAMRSRAQALLSSSTAPTRSLGGTTLPPPPPTTRPLFVPTTQAPGSLWNDNNVRVRLRTRVNEALERQIGAGDAPTPPLERSRRERNGRDGAPRVRAHHQAPGSETERPMWGSPTPFYPSALPLPLVEDVGNLQARIRVFGGAEKIARMPRKRAVSQVGR</sequence>
<reference evidence="2 3" key="1">
    <citation type="journal article" date="2015" name="Sci. Rep.">
        <title>Chromosome-level genome map provides insights into diverse defense mechanisms in the medicinal fungus Ganoderma sinense.</title>
        <authorList>
            <person name="Zhu Y."/>
            <person name="Xu J."/>
            <person name="Sun C."/>
            <person name="Zhou S."/>
            <person name="Xu H."/>
            <person name="Nelson D.R."/>
            <person name="Qian J."/>
            <person name="Song J."/>
            <person name="Luo H."/>
            <person name="Xiang L."/>
            <person name="Li Y."/>
            <person name="Xu Z."/>
            <person name="Ji A."/>
            <person name="Wang L."/>
            <person name="Lu S."/>
            <person name="Hayward A."/>
            <person name="Sun W."/>
            <person name="Li X."/>
            <person name="Schwartz D.C."/>
            <person name="Wang Y."/>
            <person name="Chen S."/>
        </authorList>
    </citation>
    <scope>NUCLEOTIDE SEQUENCE [LARGE SCALE GENOMIC DNA]</scope>
    <source>
        <strain evidence="2 3">ZZ0214-1</strain>
    </source>
</reference>
<dbReference type="AlphaFoldDB" id="A0A2G8SAY1"/>
<comment type="caution">
    <text evidence="2">The sequence shown here is derived from an EMBL/GenBank/DDBJ whole genome shotgun (WGS) entry which is preliminary data.</text>
</comment>
<evidence type="ECO:0000313" key="2">
    <source>
        <dbReference type="EMBL" id="PIL30893.1"/>
    </source>
</evidence>
<feature type="region of interest" description="Disordered" evidence="1">
    <location>
        <begin position="162"/>
        <end position="223"/>
    </location>
</feature>
<evidence type="ECO:0000313" key="3">
    <source>
        <dbReference type="Proteomes" id="UP000230002"/>
    </source>
</evidence>
<organism evidence="2 3">
    <name type="scientific">Ganoderma sinense ZZ0214-1</name>
    <dbReference type="NCBI Taxonomy" id="1077348"/>
    <lineage>
        <taxon>Eukaryota</taxon>
        <taxon>Fungi</taxon>
        <taxon>Dikarya</taxon>
        <taxon>Basidiomycota</taxon>
        <taxon>Agaricomycotina</taxon>
        <taxon>Agaricomycetes</taxon>
        <taxon>Polyporales</taxon>
        <taxon>Polyporaceae</taxon>
        <taxon>Ganoderma</taxon>
    </lineage>
</organism>
<name>A0A2G8SAY1_9APHY</name>
<feature type="region of interest" description="Disordered" evidence="1">
    <location>
        <begin position="34"/>
        <end position="128"/>
    </location>
</feature>
<keyword evidence="3" id="KW-1185">Reference proteome</keyword>
<evidence type="ECO:0000256" key="1">
    <source>
        <dbReference type="SAM" id="MobiDB-lite"/>
    </source>
</evidence>
<feature type="region of interest" description="Disordered" evidence="1">
    <location>
        <begin position="488"/>
        <end position="524"/>
    </location>
</feature>
<accession>A0A2G8SAY1</accession>
<feature type="compositionally biased region" description="Polar residues" evidence="1">
    <location>
        <begin position="47"/>
        <end position="63"/>
    </location>
</feature>
<feature type="compositionally biased region" description="Basic and acidic residues" evidence="1">
    <location>
        <begin position="794"/>
        <end position="807"/>
    </location>
</feature>
<feature type="region of interest" description="Disordered" evidence="1">
    <location>
        <begin position="420"/>
        <end position="447"/>
    </location>
</feature>
<feature type="compositionally biased region" description="Basic and acidic residues" evidence="1">
    <location>
        <begin position="433"/>
        <end position="445"/>
    </location>
</feature>
<feature type="region of interest" description="Disordered" evidence="1">
    <location>
        <begin position="596"/>
        <end position="628"/>
    </location>
</feature>
<dbReference type="OrthoDB" id="2753771at2759"/>
<feature type="region of interest" description="Disordered" evidence="1">
    <location>
        <begin position="726"/>
        <end position="745"/>
    </location>
</feature>